<evidence type="ECO:0000256" key="1">
    <source>
        <dbReference type="ARBA" id="ARBA00001957"/>
    </source>
</evidence>
<dbReference type="PROSITE" id="PS00012">
    <property type="entry name" value="PHOSPHOPANTETHEINE"/>
    <property type="match status" value="2"/>
</dbReference>
<dbReference type="Proteomes" id="UP000829194">
    <property type="component" value="Chromosome"/>
</dbReference>
<protein>
    <submittedName>
        <fullName evidence="6">Non-ribosomal peptide synthetase</fullName>
    </submittedName>
</protein>
<evidence type="ECO:0000313" key="6">
    <source>
        <dbReference type="EMBL" id="UNP28201.1"/>
    </source>
</evidence>
<dbReference type="InterPro" id="IPR036736">
    <property type="entry name" value="ACP-like_sf"/>
</dbReference>
<dbReference type="InterPro" id="IPR009081">
    <property type="entry name" value="PP-bd_ACP"/>
</dbReference>
<keyword evidence="2" id="KW-0596">Phosphopantetheine</keyword>
<dbReference type="PROSITE" id="PS50075">
    <property type="entry name" value="CARRIER"/>
    <property type="match status" value="3"/>
</dbReference>
<dbReference type="EMBL" id="CP093547">
    <property type="protein sequence ID" value="UNP28201.1"/>
    <property type="molecule type" value="Genomic_DNA"/>
</dbReference>
<comment type="cofactor">
    <cofactor evidence="1">
        <name>pantetheine 4'-phosphate</name>
        <dbReference type="ChEBI" id="CHEBI:47942"/>
    </cofactor>
</comment>
<dbReference type="Gene3D" id="3.30.559.30">
    <property type="entry name" value="Nonribosomal peptide synthetase, condensation domain"/>
    <property type="match status" value="3"/>
</dbReference>
<dbReference type="Gene3D" id="3.40.50.980">
    <property type="match status" value="6"/>
</dbReference>
<dbReference type="SUPFAM" id="SSF52777">
    <property type="entry name" value="CoA-dependent acyltransferases"/>
    <property type="match status" value="6"/>
</dbReference>
<organism evidence="6 7">
    <name type="scientific">Lysobacter gummosus</name>
    <dbReference type="NCBI Taxonomy" id="262324"/>
    <lineage>
        <taxon>Bacteria</taxon>
        <taxon>Pseudomonadati</taxon>
        <taxon>Pseudomonadota</taxon>
        <taxon>Gammaproteobacteria</taxon>
        <taxon>Lysobacterales</taxon>
        <taxon>Lysobacteraceae</taxon>
        <taxon>Lysobacter</taxon>
    </lineage>
</organism>
<dbReference type="SMART" id="SM00823">
    <property type="entry name" value="PKS_PP"/>
    <property type="match status" value="3"/>
</dbReference>
<dbReference type="Gene3D" id="3.30.559.10">
    <property type="entry name" value="Chloramphenicol acetyltransferase-like domain"/>
    <property type="match status" value="3"/>
</dbReference>
<keyword evidence="3" id="KW-0597">Phosphoprotein</keyword>
<reference evidence="6 7" key="1">
    <citation type="submission" date="2022-03" db="EMBL/GenBank/DDBJ databases">
        <title>Complete genome sequence of Lysobacter capsici VKM B-2533 and Lysobacter gummosus 10.1.1, promising sources of lytic agents.</title>
        <authorList>
            <person name="Tarlachkov S.V."/>
            <person name="Kudryakova I.V."/>
            <person name="Afoshin A.S."/>
            <person name="Leontyevskaya E.A."/>
            <person name="Leontyevskaya N.V."/>
        </authorList>
    </citation>
    <scope>NUCLEOTIDE SEQUENCE [LARGE SCALE GENOMIC DNA]</scope>
    <source>
        <strain evidence="6 7">10.1.1</strain>
    </source>
</reference>
<dbReference type="InterPro" id="IPR006162">
    <property type="entry name" value="Ppantetheine_attach_site"/>
</dbReference>
<dbReference type="InterPro" id="IPR044894">
    <property type="entry name" value="TubC_N_sf"/>
</dbReference>
<dbReference type="InterPro" id="IPR020845">
    <property type="entry name" value="AMP-binding_CS"/>
</dbReference>
<dbReference type="CDD" id="cd05930">
    <property type="entry name" value="A_NRPS"/>
    <property type="match status" value="2"/>
</dbReference>
<name>A0ABY3X6K0_9GAMM</name>
<dbReference type="RefSeq" id="WP_057943826.1">
    <property type="nucleotide sequence ID" value="NZ_CP011131.1"/>
</dbReference>
<evidence type="ECO:0000313" key="7">
    <source>
        <dbReference type="Proteomes" id="UP000829194"/>
    </source>
</evidence>
<dbReference type="Gene3D" id="3.40.50.1820">
    <property type="entry name" value="alpha/beta hydrolase"/>
    <property type="match status" value="1"/>
</dbReference>
<dbReference type="Pfam" id="PF18563">
    <property type="entry name" value="TubC_N"/>
    <property type="match status" value="1"/>
</dbReference>
<accession>A0ABY3X6K0</accession>
<dbReference type="Gene3D" id="1.10.1200.10">
    <property type="entry name" value="ACP-like"/>
    <property type="match status" value="2"/>
</dbReference>
<dbReference type="Gene3D" id="2.30.38.10">
    <property type="entry name" value="Luciferase, Domain 3"/>
    <property type="match status" value="3"/>
</dbReference>
<evidence type="ECO:0000256" key="3">
    <source>
        <dbReference type="ARBA" id="ARBA00022553"/>
    </source>
</evidence>
<evidence type="ECO:0000259" key="5">
    <source>
        <dbReference type="PROSITE" id="PS50075"/>
    </source>
</evidence>
<gene>
    <name evidence="6" type="ORF">MOV92_17080</name>
</gene>
<dbReference type="InterPro" id="IPR025110">
    <property type="entry name" value="AMP-bd_C"/>
</dbReference>
<keyword evidence="4" id="KW-0175">Coiled coil</keyword>
<dbReference type="PANTHER" id="PTHR45527:SF1">
    <property type="entry name" value="FATTY ACID SYNTHASE"/>
    <property type="match status" value="1"/>
</dbReference>
<dbReference type="InterPro" id="IPR020806">
    <property type="entry name" value="PKS_PP-bd"/>
</dbReference>
<proteinExistence type="predicted"/>
<dbReference type="Pfam" id="PF13193">
    <property type="entry name" value="AMP-binding_C"/>
    <property type="match status" value="3"/>
</dbReference>
<feature type="domain" description="Carrier" evidence="5">
    <location>
        <begin position="3224"/>
        <end position="3299"/>
    </location>
</feature>
<sequence>MTPQDVLARLRENNISVHASAGELVVRAARGVMTAELLALLKEHKAALLAVLPDEAAAARITPEMLPLVRLSQEEIDGIVDSVPGGVANIQDIYPLAPLQEGILFHHLLDGEADAYLLRSLIAFDSRARLDAFVVAMQKVIARHDILRSAVRWQGVNKPVQVVHRQAALPVNELECEAGEDAMQYLLAQTDPRQTRLDLRRAPLLEAYIVADPANGEWLLSLLRHHMVCDHVTMELLLSEVAVVLRGDERDLPAPQPYRNFIARTQAVSTDHHEAYFRERLGDIDTPTAPFDVLDVQGSGDAVEESKRVFSEATATELRASARRLGVSPAALFHLAWGRVLAQCSGREAVVFGTVLSGRLQATDSGQVVGMFINTLPIRIDLNQAPAIEAVRATQRGLAELLQHEQASLALAQRNSGVQAPLPLFTTLLNYRHSHAPKQPSDAAASDVWSGVRLIGGEERTNYPITMAVEDWGDGFGLTAQCAAGIDPDRMAGYLETAVESLLQALREEPQRAVCRLKAMPDSERQRLLQTFNATDTDFDLDQTVHRLFEVQVAQRADAVALEFEGEQLSYGELNRRANRLAHHLIQAGVRPDDRVAIHIERSIEMVVGLLAILKSGGAYVPLDPSYPPERLNYMLADCAPVALLTQHSLRDRLPESGARPVWCLDSDAGLWADQSDANPDAAALKLTSRHLAYVIYTSGSTGQPKGAMNEHRGVVNRLLWAQSQFQLTASDRVLQKTPFGFDVSVWEFFLPLLAGARLVMARPLGHQEPDYLANIIDSAAITVVHFVPSMLQVFLEQIAPAECGSLRQVLCSGEALPYALQQRCLQKLPTASLHNLYGPTEAAVDVTYWRCDPQQHAGRVPIGRPIANTRMYVLDARGEPAPAGVAGELFIGGVQVGRGYLNRPDLTAERFVRDPFSADPRARMYKTGDLGRWLSDGTIEYLGRNDFQVKIRGFRIELGEIEAKLMACDGVREAVVIAREDVPGDKRLVAYAVMDADVELSVSALRESLSRDLAEYMVPSAFVALESLPLTPNGKLDRKALPAPDRDSVLSRVFEEPVGEIEIAIAAVWQDLLGLEQVGRNDHFFELGGHSLLVIGLIERLRQRGYSTDVRTVFTAPVLRALAEQLAGGPVAATDEVAANPITPETTRITPDLLPLVALSQDEIDGIVDSVPGGVRNLQDIYPLAPLQEGILFHHLLEHGSEGDAYLMRSVVAFDGRERLDTFLAALQQVIARHDILRTSVHWEGLPRPVQVVHREAPLPVEALTLDQSRDALPQLLERTDPRRVRFDLRRAPLLRAYIAEDRDNGEWLLALLNHHMVDDNYSLQLLLKEVQMLLRGEQDRLAPAMPYRSFIARTHAMDMSGHEAYFTEQLGAVDEPTAPFGILNVQGDGDLVSEARIGLAPSLALGIRDTSRRCGVSPAVLFHVAWAQVVAQCSGREDVVFGTVLSGRLQGSEGADQVVGMFINTLPVRLSLADIDAAQAVRQMHQRLVELLQYEQASLALAQRCSAVQPPLPLFTALMNYRHSNALTSDEEIEAAARAWNGMRSISVEARNNYPLTMSVEDLGEAFGLTALTVAGIDAQRLVRYMEQALTSLLAALESGNSQALKGFSILPSPEREGILRGFNSVDASPHDQTLVELFAAQVARTPDAPAVSYEDVTLSYAELDRRANQIAHRLVGLGVKPDDRVAICVERSVEMVVGLVGILKSGAGYVPLDPSYPLDRLSYMLADSAPMALVTQASVRSLLGSLSVPVIELEDATLAQESEQPPSVALNSTHLAYMIYTSGSTGQPKGVMIEHRSPVNFWQAMQATTHREVAPGSRIGLNAAYAFDMSLKGLLQLLSGHCVLPIPQSIRASGPAMLDFIEAQKIDALDSTPSQLEGLLAAGLLEGEGHRPVSVLLGGEPIGPKLWAQLRDSKRIHFHNMYGPTECTVDATIGSIREAMGGPVIGRPIANTPVYVLDARGEPVPVGVVGELHLGGVQVARGYWNRPELTAERFVRDPFNADPQARMYKTGDLGRWLADGTIEYLGRNDFQVKIRGFRIELGEIEARLVACDGVREAVVIAREDVEGDKRLVAYAVMASDVELSVASLRDALSKDLAEYMIPSAFVALESLPLTPNGKLDRKALPAPDQGAVLSRAFEAPQGAIETAIADVWQDLLGLERVGRHDHFFELGGHSLLVIGLIERLRQRGYSTDVRTVFTTPMLRALAEQLACEPVAATAEAAANPITEQTTHLTPDLLPLVALNQNEIDGIVESVPGGVSNIQDIYPLAPLQEGILFHHLLEQDREGDAYLMRSVVAFDSRERLDLFLTALQQVIARHDILRSSVRWQGLPRPVQVVHREAPLPIESIAVDPRQEALPQLLERTDPRRMRLDLSQAPVLRGYIAQDAASGEWLLALLRHHLVCDHVAMDLILSEIQTLLSGGVLPPARAYRHFIAQMQTVADDEHEAYFRAQLESVEEPTAPFGILNVQNDGEQVEEARLSLSMAMARAIRDASRRRGVTPAVLFHVAWARVLGQCSGREDDVVFGTVLSGRLQGSEGADQVVGMFLNTLPIRIGLSHDVPASIAQVYAQLSELLEHEQASLALAQRCSGVQAPLPLFTSLLNYRHGHAATPEDSAQAMQAWSGMRLIGGDTRNNYPLTMSVEDLGEAFGLTVLAVAGIDPQRLVRYMEQALASLLSALEDGSQQALQELPILPAAERETVLREFNSVDAQSHDQTLVELFEAQVTRTPDAPAVSYEGVTLSYAELDRRANQVAHRLIGLGVKPDNRVAICVERSVEMVVGLVGILKSGAGYVPLDPSYPLDRLSYMLQDSQPMALVTQASVRPLLGSLSVPVIELEDATLAQESEQAPSVALNSTHLAYMIYTSGSTGQPKGVMIEHRSPVNFWRAMQATTHREVAPGSRIGLNAAYAFDMSLKGLLQLLSGHCVLPIPQSIRASGPAMLEFIEAQKIDALDSTPSQLEGLLAAGLLEGEGHRPVSVLLGGEPIGPKLWAQLRDSKRIHFHNMYGPTECTVDATIGSIREAAGGPVIGRPIANTPVYMLDARGEPVPVGVVGELHLGGVQVARGYWNRPELTAERFVRDPFSADPQARMYKTGDLGRWLADGTIEYLGRNDFQVKIRGFRIELGEIEARLVACDGVREAVVIAREDVEGDKRLVAYAVMEPGLELSVAALRESLSKDLAEYMVPSAFVALDALPLTPNGKLDRKALPTPDQGAVLSREYEAPQGEIETAIAEIWQDLLGLERVGRHDHFFELGGHSLLAMQLMVRVREKFHVDVPLRGLFEQPVLHVLADAVRAQQMMEFLGDELQDMEDELDGLSEEELLEILKRESVNE</sequence>
<dbReference type="NCBIfam" id="NF003417">
    <property type="entry name" value="PRK04813.1"/>
    <property type="match status" value="3"/>
</dbReference>
<dbReference type="PANTHER" id="PTHR45527">
    <property type="entry name" value="NONRIBOSOMAL PEPTIDE SYNTHETASE"/>
    <property type="match status" value="1"/>
</dbReference>
<dbReference type="InterPro" id="IPR045851">
    <property type="entry name" value="AMP-bd_C_sf"/>
</dbReference>
<dbReference type="InterPro" id="IPR023213">
    <property type="entry name" value="CAT-like_dom_sf"/>
</dbReference>
<feature type="coiled-coil region" evidence="4">
    <location>
        <begin position="3294"/>
        <end position="3321"/>
    </location>
</feature>
<dbReference type="Pfam" id="PF00550">
    <property type="entry name" value="PP-binding"/>
    <property type="match status" value="3"/>
</dbReference>
<dbReference type="InterPro" id="IPR041464">
    <property type="entry name" value="TubC_N"/>
</dbReference>
<evidence type="ECO:0000256" key="4">
    <source>
        <dbReference type="SAM" id="Coils"/>
    </source>
</evidence>
<dbReference type="Gene3D" id="1.10.10.1830">
    <property type="entry name" value="Non-ribosomal peptide synthase, adenylation domain"/>
    <property type="match status" value="1"/>
</dbReference>
<feature type="domain" description="Carrier" evidence="5">
    <location>
        <begin position="1057"/>
        <end position="1131"/>
    </location>
</feature>
<dbReference type="SUPFAM" id="SSF47336">
    <property type="entry name" value="ACP-like"/>
    <property type="match status" value="3"/>
</dbReference>
<dbReference type="NCBIfam" id="TIGR01733">
    <property type="entry name" value="AA-adenyl-dom"/>
    <property type="match status" value="3"/>
</dbReference>
<dbReference type="Gene3D" id="3.30.300.30">
    <property type="match status" value="3"/>
</dbReference>
<dbReference type="InterPro" id="IPR000873">
    <property type="entry name" value="AMP-dep_synth/lig_dom"/>
</dbReference>
<feature type="domain" description="Carrier" evidence="5">
    <location>
        <begin position="2142"/>
        <end position="2216"/>
    </location>
</feature>
<dbReference type="InterPro" id="IPR010071">
    <property type="entry name" value="AA_adenyl_dom"/>
</dbReference>
<dbReference type="Pfam" id="PF00501">
    <property type="entry name" value="AMP-binding"/>
    <property type="match status" value="3"/>
</dbReference>
<dbReference type="CDD" id="cd19544">
    <property type="entry name" value="E-C_NRPS"/>
    <property type="match status" value="3"/>
</dbReference>
<evidence type="ECO:0000256" key="2">
    <source>
        <dbReference type="ARBA" id="ARBA00022450"/>
    </source>
</evidence>
<dbReference type="SUPFAM" id="SSF56801">
    <property type="entry name" value="Acetyl-CoA synthetase-like"/>
    <property type="match status" value="3"/>
</dbReference>
<dbReference type="PROSITE" id="PS00455">
    <property type="entry name" value="AMP_BINDING"/>
    <property type="match status" value="3"/>
</dbReference>
<dbReference type="Pfam" id="PF00668">
    <property type="entry name" value="Condensation"/>
    <property type="match status" value="3"/>
</dbReference>
<keyword evidence="7" id="KW-1185">Reference proteome</keyword>
<dbReference type="CDD" id="cd17646">
    <property type="entry name" value="A_NRPS_AB3403-like"/>
    <property type="match status" value="1"/>
</dbReference>
<dbReference type="InterPro" id="IPR001242">
    <property type="entry name" value="Condensation_dom"/>
</dbReference>
<dbReference type="InterPro" id="IPR029058">
    <property type="entry name" value="AB_hydrolase_fold"/>
</dbReference>